<keyword evidence="4" id="KW-0812">Transmembrane</keyword>
<dbReference type="Pfam" id="PF01066">
    <property type="entry name" value="CDP-OH_P_transf"/>
    <property type="match status" value="1"/>
</dbReference>
<feature type="transmembrane region" description="Helical" evidence="4">
    <location>
        <begin position="212"/>
        <end position="239"/>
    </location>
</feature>
<comment type="caution">
    <text evidence="5">The sequence shown here is derived from an EMBL/GenBank/DDBJ whole genome shotgun (WGS) entry which is preliminary data.</text>
</comment>
<name>A0A7C9RS54_9PSEU</name>
<dbReference type="GO" id="GO:0016780">
    <property type="term" value="F:phosphotransferase activity, for other substituted phosphate groups"/>
    <property type="evidence" value="ECO:0007669"/>
    <property type="project" value="InterPro"/>
</dbReference>
<proteinExistence type="inferred from homology"/>
<evidence type="ECO:0000256" key="1">
    <source>
        <dbReference type="ARBA" id="ARBA00022679"/>
    </source>
</evidence>
<dbReference type="GO" id="GO:0008654">
    <property type="term" value="P:phospholipid biosynthetic process"/>
    <property type="evidence" value="ECO:0007669"/>
    <property type="project" value="InterPro"/>
</dbReference>
<accession>A0A7C9RS54</accession>
<sequence length="262" mass="27456">MITLQHTSPPAAAGTRGPRVSSRGTRGPRVSWEQGGWAAGQVLLLAVVAATAGLGPLGWAAGLAYGFATWAFLGYGMQRHRTRSLGPADRVTLARGLMVGAVTALVADRAGQDVPVALVVTLAAVALSLDWVDGQVARRTGTSSALGARFDMEVDAFLILVLSAYVAVHMGPWVLAIGLMRYVFVAASWRFRWMNAPLPGSYARKVVAAVQGIFLVVAASGLLPFAAVLVGLALASLMWSFGRDVLWLWRHAGVSVGGSGHV</sequence>
<dbReference type="InterPro" id="IPR043130">
    <property type="entry name" value="CDP-OH_PTrfase_TM_dom"/>
</dbReference>
<dbReference type="EMBL" id="JAAMPJ010000005">
    <property type="protein sequence ID" value="NGY61509.1"/>
    <property type="molecule type" value="Genomic_DNA"/>
</dbReference>
<organism evidence="5 6">
    <name type="scientific">Lentzea alba</name>
    <dbReference type="NCBI Taxonomy" id="2714351"/>
    <lineage>
        <taxon>Bacteria</taxon>
        <taxon>Bacillati</taxon>
        <taxon>Actinomycetota</taxon>
        <taxon>Actinomycetes</taxon>
        <taxon>Pseudonocardiales</taxon>
        <taxon>Pseudonocardiaceae</taxon>
        <taxon>Lentzea</taxon>
    </lineage>
</organism>
<dbReference type="Gene3D" id="1.20.120.1760">
    <property type="match status" value="1"/>
</dbReference>
<dbReference type="Proteomes" id="UP000481360">
    <property type="component" value="Unassembled WGS sequence"/>
</dbReference>
<evidence type="ECO:0000313" key="5">
    <source>
        <dbReference type="EMBL" id="NGY61509.1"/>
    </source>
</evidence>
<keyword evidence="4" id="KW-0472">Membrane</keyword>
<gene>
    <name evidence="5" type="ORF">G7043_21515</name>
</gene>
<feature type="transmembrane region" description="Helical" evidence="4">
    <location>
        <begin position="42"/>
        <end position="73"/>
    </location>
</feature>
<feature type="region of interest" description="Disordered" evidence="3">
    <location>
        <begin position="1"/>
        <end position="31"/>
    </location>
</feature>
<dbReference type="PROSITE" id="PS00379">
    <property type="entry name" value="CDP_ALCOHOL_P_TRANSF"/>
    <property type="match status" value="1"/>
</dbReference>
<keyword evidence="4" id="KW-1133">Transmembrane helix</keyword>
<comment type="similarity">
    <text evidence="2">Belongs to the CDP-alcohol phosphatidyltransferase class-I family.</text>
</comment>
<dbReference type="GO" id="GO:0016020">
    <property type="term" value="C:membrane"/>
    <property type="evidence" value="ECO:0007669"/>
    <property type="project" value="InterPro"/>
</dbReference>
<protein>
    <submittedName>
        <fullName evidence="5">CDP-alcohol phosphatidyltransferase family protein</fullName>
    </submittedName>
</protein>
<dbReference type="InterPro" id="IPR000462">
    <property type="entry name" value="CDP-OH_P_trans"/>
</dbReference>
<dbReference type="AlphaFoldDB" id="A0A7C9RS54"/>
<evidence type="ECO:0000256" key="3">
    <source>
        <dbReference type="SAM" id="MobiDB-lite"/>
    </source>
</evidence>
<evidence type="ECO:0000256" key="2">
    <source>
        <dbReference type="RuleBase" id="RU003750"/>
    </source>
</evidence>
<keyword evidence="1 2" id="KW-0808">Transferase</keyword>
<evidence type="ECO:0000256" key="4">
    <source>
        <dbReference type="SAM" id="Phobius"/>
    </source>
</evidence>
<evidence type="ECO:0000313" key="6">
    <source>
        <dbReference type="Proteomes" id="UP000481360"/>
    </source>
</evidence>
<reference evidence="5 6" key="1">
    <citation type="submission" date="2020-03" db="EMBL/GenBank/DDBJ databases">
        <title>Isolation and identification of active actinomycetes.</title>
        <authorList>
            <person name="Sun X."/>
        </authorList>
    </citation>
    <scope>NUCLEOTIDE SEQUENCE [LARGE SCALE GENOMIC DNA]</scope>
    <source>
        <strain evidence="5 6">NEAU-D13</strain>
    </source>
</reference>
<keyword evidence="6" id="KW-1185">Reference proteome</keyword>
<dbReference type="InterPro" id="IPR048254">
    <property type="entry name" value="CDP_ALCOHOL_P_TRANSF_CS"/>
</dbReference>